<dbReference type="Proteomes" id="UP000588068">
    <property type="component" value="Unassembled WGS sequence"/>
</dbReference>
<dbReference type="Pfam" id="PF03279">
    <property type="entry name" value="Lip_A_acyltrans"/>
    <property type="match status" value="1"/>
</dbReference>
<keyword evidence="6 7" id="KW-0012">Acyltransferase</keyword>
<dbReference type="GO" id="GO:0009247">
    <property type="term" value="P:glycolipid biosynthetic process"/>
    <property type="evidence" value="ECO:0007669"/>
    <property type="project" value="UniProtKB-ARBA"/>
</dbReference>
<dbReference type="CDD" id="cd07984">
    <property type="entry name" value="LPLAT_LABLAT-like"/>
    <property type="match status" value="1"/>
</dbReference>
<keyword evidence="2" id="KW-1003">Cell membrane</keyword>
<evidence type="ECO:0000256" key="3">
    <source>
        <dbReference type="ARBA" id="ARBA00022519"/>
    </source>
</evidence>
<sequence length="306" mass="34636">MSDWRSHKERSTPAMVRLIVWLATHLRRSTVRPVLYPIVAYFILTSPTARAASKDYLQRALGRTPRWRDQWRHFFAFASCTLDRIFLLSDRVEGLDVDVDRPEEVRAVVARSVGCLLFVAHFGSAESLRLIAVNRRGLPLSILLDRNHGRMLTQLLEQLNPQLAASVIDASERGPQLVLKLKDALQSGRMIGIMADRALATDRSVTVDFLGGRARMPVGPWQLAHALQVPIVLGFGCYHGGNRYTAHFELFAESVRLPREDRDGAIGALAQRYAERLEHYAKLAPYNWFNFYDYWLTGSDDAAAPH</sequence>
<evidence type="ECO:0000256" key="1">
    <source>
        <dbReference type="ARBA" id="ARBA00004533"/>
    </source>
</evidence>
<evidence type="ECO:0000256" key="5">
    <source>
        <dbReference type="ARBA" id="ARBA00023136"/>
    </source>
</evidence>
<evidence type="ECO:0000313" key="8">
    <source>
        <dbReference type="Proteomes" id="UP000588068"/>
    </source>
</evidence>
<dbReference type="AlphaFoldDB" id="A0A841HKW4"/>
<comment type="subcellular location">
    <subcellularLocation>
        <location evidence="1">Cell inner membrane</location>
    </subcellularLocation>
</comment>
<name>A0A841HKW4_9GAMM</name>
<comment type="caution">
    <text evidence="7">The sequence shown here is derived from an EMBL/GenBank/DDBJ whole genome shotgun (WGS) entry which is preliminary data.</text>
</comment>
<dbReference type="InterPro" id="IPR014548">
    <property type="entry name" value="Ac_Trasf"/>
</dbReference>
<keyword evidence="3" id="KW-0997">Cell inner membrane</keyword>
<gene>
    <name evidence="7" type="ORF">HNQ60_002261</name>
</gene>
<evidence type="ECO:0000256" key="6">
    <source>
        <dbReference type="ARBA" id="ARBA00023315"/>
    </source>
</evidence>
<evidence type="ECO:0000256" key="2">
    <source>
        <dbReference type="ARBA" id="ARBA00022475"/>
    </source>
</evidence>
<dbReference type="PIRSF" id="PIRSF028561">
    <property type="entry name" value="Ac_Trasf"/>
    <property type="match status" value="1"/>
</dbReference>
<proteinExistence type="predicted"/>
<protein>
    <submittedName>
        <fullName evidence="7">Putative LPLAT superfamily acyltransferase</fullName>
    </submittedName>
</protein>
<keyword evidence="5" id="KW-0472">Membrane</keyword>
<evidence type="ECO:0000313" key="7">
    <source>
        <dbReference type="EMBL" id="MBB6093383.1"/>
    </source>
</evidence>
<organism evidence="7 8">
    <name type="scientific">Povalibacter uvarum</name>
    <dbReference type="NCBI Taxonomy" id="732238"/>
    <lineage>
        <taxon>Bacteria</taxon>
        <taxon>Pseudomonadati</taxon>
        <taxon>Pseudomonadota</taxon>
        <taxon>Gammaproteobacteria</taxon>
        <taxon>Steroidobacterales</taxon>
        <taxon>Steroidobacteraceae</taxon>
        <taxon>Povalibacter</taxon>
    </lineage>
</organism>
<keyword evidence="8" id="KW-1185">Reference proteome</keyword>
<dbReference type="PANTHER" id="PTHR30606">
    <property type="entry name" value="LIPID A BIOSYNTHESIS LAUROYL ACYLTRANSFERASE"/>
    <property type="match status" value="1"/>
</dbReference>
<dbReference type="GO" id="GO:0016746">
    <property type="term" value="F:acyltransferase activity"/>
    <property type="evidence" value="ECO:0007669"/>
    <property type="project" value="UniProtKB-KW"/>
</dbReference>
<dbReference type="GO" id="GO:0005886">
    <property type="term" value="C:plasma membrane"/>
    <property type="evidence" value="ECO:0007669"/>
    <property type="project" value="UniProtKB-SubCell"/>
</dbReference>
<reference evidence="7 8" key="1">
    <citation type="submission" date="2020-08" db="EMBL/GenBank/DDBJ databases">
        <title>Genomic Encyclopedia of Type Strains, Phase IV (KMG-IV): sequencing the most valuable type-strain genomes for metagenomic binning, comparative biology and taxonomic classification.</title>
        <authorList>
            <person name="Goeker M."/>
        </authorList>
    </citation>
    <scope>NUCLEOTIDE SEQUENCE [LARGE SCALE GENOMIC DNA]</scope>
    <source>
        <strain evidence="7 8">DSM 26723</strain>
    </source>
</reference>
<evidence type="ECO:0000256" key="4">
    <source>
        <dbReference type="ARBA" id="ARBA00022679"/>
    </source>
</evidence>
<dbReference type="PANTHER" id="PTHR30606:SF9">
    <property type="entry name" value="LIPID A BIOSYNTHESIS LAUROYLTRANSFERASE"/>
    <property type="match status" value="1"/>
</dbReference>
<accession>A0A841HKW4</accession>
<keyword evidence="4 7" id="KW-0808">Transferase</keyword>
<dbReference type="EMBL" id="JACHHZ010000002">
    <property type="protein sequence ID" value="MBB6093383.1"/>
    <property type="molecule type" value="Genomic_DNA"/>
</dbReference>
<dbReference type="InterPro" id="IPR004960">
    <property type="entry name" value="LipA_acyltrans"/>
</dbReference>
<dbReference type="RefSeq" id="WP_184331659.1">
    <property type="nucleotide sequence ID" value="NZ_JACHHZ010000002.1"/>
</dbReference>